<keyword evidence="12" id="KW-1185">Reference proteome</keyword>
<evidence type="ECO:0000256" key="4">
    <source>
        <dbReference type="ARBA" id="ARBA00022741"/>
    </source>
</evidence>
<keyword evidence="2" id="KW-0963">Cytoplasm</keyword>
<evidence type="ECO:0000313" key="12">
    <source>
        <dbReference type="Proteomes" id="UP000075714"/>
    </source>
</evidence>
<protein>
    <recommendedName>
        <fullName evidence="13">AAA ATPase AAA+ lid domain-containing protein</fullName>
    </recommendedName>
</protein>
<proteinExistence type="predicted"/>
<dbReference type="Proteomes" id="UP000075714">
    <property type="component" value="Unassembled WGS sequence"/>
</dbReference>
<comment type="caution">
    <text evidence="11">The sequence shown here is derived from an EMBL/GenBank/DDBJ whole genome shotgun (WGS) entry which is preliminary data.</text>
</comment>
<feature type="domain" description="AAA ATPase AAA+ lid" evidence="10">
    <location>
        <begin position="96"/>
        <end position="129"/>
    </location>
</feature>
<dbReference type="PANTHER" id="PTHR23074:SF78">
    <property type="entry name" value="KATANIN P60 ATPASE-CONTAINING SUBUNIT A-LIKE 2"/>
    <property type="match status" value="1"/>
</dbReference>
<dbReference type="GO" id="GO:0000922">
    <property type="term" value="C:spindle pole"/>
    <property type="evidence" value="ECO:0007669"/>
    <property type="project" value="UniProtKB-SubCell"/>
</dbReference>
<dbReference type="Pfam" id="PF17862">
    <property type="entry name" value="AAA_lid_3"/>
    <property type="match status" value="1"/>
</dbReference>
<comment type="subcellular location">
    <subcellularLocation>
        <location evidence="1">Cytoplasm</location>
        <location evidence="1">Cytoskeleton</location>
        <location evidence="1">Spindle pole</location>
    </subcellularLocation>
</comment>
<dbReference type="STRING" id="33097.A0A150GJF4"/>
<evidence type="ECO:0008006" key="13">
    <source>
        <dbReference type="Google" id="ProtNLM"/>
    </source>
</evidence>
<dbReference type="InterPro" id="IPR050304">
    <property type="entry name" value="MT-severing_AAA_ATPase"/>
</dbReference>
<dbReference type="PANTHER" id="PTHR23074">
    <property type="entry name" value="AAA DOMAIN-CONTAINING"/>
    <property type="match status" value="1"/>
</dbReference>
<keyword evidence="3" id="KW-0493">Microtubule</keyword>
<evidence type="ECO:0000256" key="7">
    <source>
        <dbReference type="ARBA" id="ARBA00023235"/>
    </source>
</evidence>
<keyword evidence="5" id="KW-0067">ATP-binding</keyword>
<dbReference type="GO" id="GO:0005874">
    <property type="term" value="C:microtubule"/>
    <property type="evidence" value="ECO:0007669"/>
    <property type="project" value="UniProtKB-KW"/>
</dbReference>
<sequence>MLVERTAAEAGTTLLSMTPGVILSKWSGESEKQLRAVFEVARAMQPCIIFMDCDPALLRRFDRRIMVPLPDSEARNAFLMAVLAGPELAGHGLRGEDVQLLVDRTEGYSGSDLSQLCREAAMQPVRELLRWGTQYMPGSSGTRHGIARGAASSSGQPQQREAMRPLGLRDFEHALAVIKPALSVEG</sequence>
<evidence type="ECO:0000259" key="9">
    <source>
        <dbReference type="Pfam" id="PF00004"/>
    </source>
</evidence>
<dbReference type="GO" id="GO:0016853">
    <property type="term" value="F:isomerase activity"/>
    <property type="evidence" value="ECO:0007669"/>
    <property type="project" value="UniProtKB-KW"/>
</dbReference>
<dbReference type="InterPro" id="IPR003959">
    <property type="entry name" value="ATPase_AAA_core"/>
</dbReference>
<dbReference type="GO" id="GO:0005524">
    <property type="term" value="F:ATP binding"/>
    <property type="evidence" value="ECO:0007669"/>
    <property type="project" value="UniProtKB-KW"/>
</dbReference>
<keyword evidence="4" id="KW-0547">Nucleotide-binding</keyword>
<dbReference type="OrthoDB" id="10254455at2759"/>
<evidence type="ECO:0000313" key="11">
    <source>
        <dbReference type="EMBL" id="KXZ49894.1"/>
    </source>
</evidence>
<keyword evidence="7" id="KW-0413">Isomerase</keyword>
<evidence type="ECO:0000256" key="8">
    <source>
        <dbReference type="SAM" id="MobiDB-lite"/>
    </source>
</evidence>
<keyword evidence="6" id="KW-0206">Cytoskeleton</keyword>
<dbReference type="InterPro" id="IPR041569">
    <property type="entry name" value="AAA_lid_3"/>
</dbReference>
<evidence type="ECO:0000256" key="2">
    <source>
        <dbReference type="ARBA" id="ARBA00022490"/>
    </source>
</evidence>
<dbReference type="InterPro" id="IPR027417">
    <property type="entry name" value="P-loop_NTPase"/>
</dbReference>
<gene>
    <name evidence="11" type="ORF">GPECTOR_19g345</name>
</gene>
<dbReference type="GO" id="GO:0016887">
    <property type="term" value="F:ATP hydrolysis activity"/>
    <property type="evidence" value="ECO:0007669"/>
    <property type="project" value="InterPro"/>
</dbReference>
<dbReference type="EMBL" id="LSYV01000020">
    <property type="protein sequence ID" value="KXZ49894.1"/>
    <property type="molecule type" value="Genomic_DNA"/>
</dbReference>
<evidence type="ECO:0000259" key="10">
    <source>
        <dbReference type="Pfam" id="PF17862"/>
    </source>
</evidence>
<evidence type="ECO:0000256" key="6">
    <source>
        <dbReference type="ARBA" id="ARBA00023212"/>
    </source>
</evidence>
<accession>A0A150GJF4</accession>
<organism evidence="11 12">
    <name type="scientific">Gonium pectorale</name>
    <name type="common">Green alga</name>
    <dbReference type="NCBI Taxonomy" id="33097"/>
    <lineage>
        <taxon>Eukaryota</taxon>
        <taxon>Viridiplantae</taxon>
        <taxon>Chlorophyta</taxon>
        <taxon>core chlorophytes</taxon>
        <taxon>Chlorophyceae</taxon>
        <taxon>CS clade</taxon>
        <taxon>Chlamydomonadales</taxon>
        <taxon>Volvocaceae</taxon>
        <taxon>Gonium</taxon>
    </lineage>
</organism>
<evidence type="ECO:0000256" key="1">
    <source>
        <dbReference type="ARBA" id="ARBA00004647"/>
    </source>
</evidence>
<feature type="domain" description="ATPase AAA-type core" evidence="9">
    <location>
        <begin position="1"/>
        <end position="52"/>
    </location>
</feature>
<dbReference type="Gene3D" id="3.40.50.300">
    <property type="entry name" value="P-loop containing nucleotide triphosphate hydrolases"/>
    <property type="match status" value="2"/>
</dbReference>
<dbReference type="SUPFAM" id="SSF52540">
    <property type="entry name" value="P-loop containing nucleoside triphosphate hydrolases"/>
    <property type="match status" value="1"/>
</dbReference>
<dbReference type="Gene3D" id="1.10.8.60">
    <property type="match status" value="1"/>
</dbReference>
<evidence type="ECO:0000256" key="3">
    <source>
        <dbReference type="ARBA" id="ARBA00022701"/>
    </source>
</evidence>
<dbReference type="AlphaFoldDB" id="A0A150GJF4"/>
<dbReference type="Pfam" id="PF00004">
    <property type="entry name" value="AAA"/>
    <property type="match status" value="1"/>
</dbReference>
<name>A0A150GJF4_GONPE</name>
<reference evidence="12" key="1">
    <citation type="journal article" date="2016" name="Nat. Commun.">
        <title>The Gonium pectorale genome demonstrates co-option of cell cycle regulation during the evolution of multicellularity.</title>
        <authorList>
            <person name="Hanschen E.R."/>
            <person name="Marriage T.N."/>
            <person name="Ferris P.J."/>
            <person name="Hamaji T."/>
            <person name="Toyoda A."/>
            <person name="Fujiyama A."/>
            <person name="Neme R."/>
            <person name="Noguchi H."/>
            <person name="Minakuchi Y."/>
            <person name="Suzuki M."/>
            <person name="Kawai-Toyooka H."/>
            <person name="Smith D.R."/>
            <person name="Sparks H."/>
            <person name="Anderson J."/>
            <person name="Bakaric R."/>
            <person name="Luria V."/>
            <person name="Karger A."/>
            <person name="Kirschner M.W."/>
            <person name="Durand P.M."/>
            <person name="Michod R.E."/>
            <person name="Nozaki H."/>
            <person name="Olson B.J."/>
        </authorList>
    </citation>
    <scope>NUCLEOTIDE SEQUENCE [LARGE SCALE GENOMIC DNA]</scope>
    <source>
        <strain evidence="12">NIES-2863</strain>
    </source>
</reference>
<feature type="region of interest" description="Disordered" evidence="8">
    <location>
        <begin position="140"/>
        <end position="162"/>
    </location>
</feature>
<evidence type="ECO:0000256" key="5">
    <source>
        <dbReference type="ARBA" id="ARBA00022840"/>
    </source>
</evidence>